<dbReference type="Gene3D" id="2.60.200.40">
    <property type="match status" value="1"/>
</dbReference>
<dbReference type="RefSeq" id="WP_386075791.1">
    <property type="nucleotide sequence ID" value="NZ_JBHTJT010000032.1"/>
</dbReference>
<dbReference type="Pfam" id="PF00781">
    <property type="entry name" value="DAGK_cat"/>
    <property type="match status" value="1"/>
</dbReference>
<accession>A0ABW3ISB8</accession>
<evidence type="ECO:0000313" key="14">
    <source>
        <dbReference type="Proteomes" id="UP001597108"/>
    </source>
</evidence>
<dbReference type="Gene3D" id="3.40.50.10330">
    <property type="entry name" value="Probable inorganic polyphosphate/atp-NAD kinase, domain 1"/>
    <property type="match status" value="1"/>
</dbReference>
<keyword evidence="13" id="KW-0269">Exonuclease</keyword>
<keyword evidence="6 13" id="KW-0418">Kinase</keyword>
<evidence type="ECO:0000256" key="7">
    <source>
        <dbReference type="ARBA" id="ARBA00022840"/>
    </source>
</evidence>
<keyword evidence="4" id="KW-0479">Metal-binding</keyword>
<comment type="cofactor">
    <cofactor evidence="1">
        <name>Mg(2+)</name>
        <dbReference type="ChEBI" id="CHEBI:18420"/>
    </cofactor>
</comment>
<dbReference type="PANTHER" id="PTHR12358">
    <property type="entry name" value="SPHINGOSINE KINASE"/>
    <property type="match status" value="1"/>
</dbReference>
<keyword evidence="8" id="KW-0460">Magnesium</keyword>
<evidence type="ECO:0000256" key="6">
    <source>
        <dbReference type="ARBA" id="ARBA00022777"/>
    </source>
</evidence>
<dbReference type="InterPro" id="IPR005218">
    <property type="entry name" value="Diacylglycerol/lipid_kinase"/>
</dbReference>
<evidence type="ECO:0000256" key="8">
    <source>
        <dbReference type="ARBA" id="ARBA00022842"/>
    </source>
</evidence>
<reference evidence="14" key="1">
    <citation type="journal article" date="2019" name="Int. J. Syst. Evol. Microbiol.">
        <title>The Global Catalogue of Microorganisms (GCM) 10K type strain sequencing project: providing services to taxonomists for standard genome sequencing and annotation.</title>
        <authorList>
            <consortium name="The Broad Institute Genomics Platform"/>
            <consortium name="The Broad Institute Genome Sequencing Center for Infectious Disease"/>
            <person name="Wu L."/>
            <person name="Ma J."/>
        </authorList>
    </citation>
    <scope>NUCLEOTIDE SEQUENCE [LARGE SCALE GENOMIC DNA]</scope>
    <source>
        <strain evidence="14">CCUG 60524</strain>
    </source>
</reference>
<keyword evidence="14" id="KW-1185">Reference proteome</keyword>
<comment type="caution">
    <text evidence="13">The sequence shown here is derived from an EMBL/GenBank/DDBJ whole genome shotgun (WGS) entry which is preliminary data.</text>
</comment>
<dbReference type="SUPFAM" id="SSF111331">
    <property type="entry name" value="NAD kinase/diacylglycerol kinase-like"/>
    <property type="match status" value="1"/>
</dbReference>
<dbReference type="InterPro" id="IPR017438">
    <property type="entry name" value="ATP-NAD_kinase_N"/>
</dbReference>
<dbReference type="InterPro" id="IPR045540">
    <property type="entry name" value="YegS/DAGK_C"/>
</dbReference>
<evidence type="ECO:0000313" key="13">
    <source>
        <dbReference type="EMBL" id="MFD0981042.1"/>
    </source>
</evidence>
<dbReference type="Proteomes" id="UP001597108">
    <property type="component" value="Unassembled WGS sequence"/>
</dbReference>
<dbReference type="NCBIfam" id="TIGR00147">
    <property type="entry name" value="YegS/Rv2252/BmrU family lipid kinase"/>
    <property type="match status" value="1"/>
</dbReference>
<evidence type="ECO:0000256" key="5">
    <source>
        <dbReference type="ARBA" id="ARBA00022741"/>
    </source>
</evidence>
<dbReference type="GO" id="GO:0016301">
    <property type="term" value="F:kinase activity"/>
    <property type="evidence" value="ECO:0007669"/>
    <property type="project" value="UniProtKB-KW"/>
</dbReference>
<keyword evidence="13" id="KW-0378">Hydrolase</keyword>
<dbReference type="GO" id="GO:0004527">
    <property type="term" value="F:exonuclease activity"/>
    <property type="evidence" value="ECO:0007669"/>
    <property type="project" value="UniProtKB-KW"/>
</dbReference>
<protein>
    <submittedName>
        <fullName evidence="13">YegS/Rv2252/BmrU family lipid kinase</fullName>
    </submittedName>
</protein>
<evidence type="ECO:0000256" key="9">
    <source>
        <dbReference type="ARBA" id="ARBA00023098"/>
    </source>
</evidence>
<evidence type="ECO:0000256" key="1">
    <source>
        <dbReference type="ARBA" id="ARBA00001946"/>
    </source>
</evidence>
<keyword evidence="13" id="KW-0540">Nuclease</keyword>
<dbReference type="InterPro" id="IPR001206">
    <property type="entry name" value="Diacylglycerol_kinase_cat_dom"/>
</dbReference>
<evidence type="ECO:0000256" key="4">
    <source>
        <dbReference type="ARBA" id="ARBA00022723"/>
    </source>
</evidence>
<keyword evidence="2" id="KW-0444">Lipid biosynthesis</keyword>
<sequence>MRIAEASAGPGMAAKNLLILTRNAAANEDLRAAIKALKTEHDLDVRIPWSRKQLRKDLGREIDRGCRRVVALGGDGTLNSVVNALQKLNAGEDVDLGLVPLGTANDFARGCGLPQRDRDAALLLALTGKARPTDLGCVNGCHFINVASGGFGAMVTATTPRDMKSVLGGLAYTLHGLSRLGDLHSQTCRIALDGGGTRALSLTFAAIGNGRFAGGGFDVAPEAEMDDGVLDLSVVSHDWQGAPGFLVRELMDPTNPENEAVVYRTFEHLLLETDQDFHLNLDGEPMVGRRFDISVVPAALRVVR</sequence>
<keyword evidence="11" id="KW-1208">Phospholipid metabolism</keyword>
<dbReference type="PANTHER" id="PTHR12358:SF106">
    <property type="entry name" value="LIPID KINASE YEGS"/>
    <property type="match status" value="1"/>
</dbReference>
<feature type="domain" description="DAGKc" evidence="12">
    <location>
        <begin position="11"/>
        <end position="142"/>
    </location>
</feature>
<evidence type="ECO:0000256" key="2">
    <source>
        <dbReference type="ARBA" id="ARBA00022516"/>
    </source>
</evidence>
<evidence type="ECO:0000256" key="11">
    <source>
        <dbReference type="ARBA" id="ARBA00023264"/>
    </source>
</evidence>
<evidence type="ECO:0000256" key="3">
    <source>
        <dbReference type="ARBA" id="ARBA00022679"/>
    </source>
</evidence>
<organism evidence="13 14">
    <name type="scientific">Tropicimonas aquimaris</name>
    <dbReference type="NCBI Taxonomy" id="914152"/>
    <lineage>
        <taxon>Bacteria</taxon>
        <taxon>Pseudomonadati</taxon>
        <taxon>Pseudomonadota</taxon>
        <taxon>Alphaproteobacteria</taxon>
        <taxon>Rhodobacterales</taxon>
        <taxon>Roseobacteraceae</taxon>
        <taxon>Tropicimonas</taxon>
    </lineage>
</organism>
<dbReference type="PROSITE" id="PS50146">
    <property type="entry name" value="DAGK"/>
    <property type="match status" value="1"/>
</dbReference>
<keyword evidence="3" id="KW-0808">Transferase</keyword>
<keyword evidence="5" id="KW-0547">Nucleotide-binding</keyword>
<gene>
    <name evidence="13" type="ORF">ACFQ2S_15465</name>
</gene>
<dbReference type="EMBL" id="JBHTJT010000032">
    <property type="protein sequence ID" value="MFD0981042.1"/>
    <property type="molecule type" value="Genomic_DNA"/>
</dbReference>
<evidence type="ECO:0000256" key="10">
    <source>
        <dbReference type="ARBA" id="ARBA00023209"/>
    </source>
</evidence>
<name>A0ABW3ISB8_9RHOB</name>
<keyword evidence="10" id="KW-0594">Phospholipid biosynthesis</keyword>
<dbReference type="InterPro" id="IPR016064">
    <property type="entry name" value="NAD/diacylglycerol_kinase_sf"/>
</dbReference>
<dbReference type="InterPro" id="IPR050187">
    <property type="entry name" value="Lipid_Phosphate_FormReg"/>
</dbReference>
<keyword evidence="9" id="KW-0443">Lipid metabolism</keyword>
<dbReference type="SMART" id="SM00046">
    <property type="entry name" value="DAGKc"/>
    <property type="match status" value="1"/>
</dbReference>
<evidence type="ECO:0000259" key="12">
    <source>
        <dbReference type="PROSITE" id="PS50146"/>
    </source>
</evidence>
<dbReference type="Pfam" id="PF19279">
    <property type="entry name" value="YegS_C"/>
    <property type="match status" value="1"/>
</dbReference>
<keyword evidence="7" id="KW-0067">ATP-binding</keyword>
<proteinExistence type="predicted"/>